<accession>A0A9X1FTB1</accession>
<gene>
    <name evidence="3" type="ORF">KX928_06290</name>
</gene>
<dbReference type="Proteomes" id="UP001138661">
    <property type="component" value="Unassembled WGS sequence"/>
</dbReference>
<comment type="caution">
    <text evidence="3">The sequence shown here is derived from an EMBL/GenBank/DDBJ whole genome shotgun (WGS) entry which is preliminary data.</text>
</comment>
<evidence type="ECO:0000313" key="3">
    <source>
        <dbReference type="EMBL" id="MBW4707390.1"/>
    </source>
</evidence>
<dbReference type="EMBL" id="JAHXDN010000002">
    <property type="protein sequence ID" value="MBW4707390.1"/>
    <property type="molecule type" value="Genomic_DNA"/>
</dbReference>
<reference evidence="3" key="1">
    <citation type="submission" date="2021-07" db="EMBL/GenBank/DDBJ databases">
        <title>Roseobacter insulae sp. nov., isolated from a tidal flat.</title>
        <authorList>
            <person name="Park S."/>
            <person name="Yoon J.-H."/>
        </authorList>
    </citation>
    <scope>NUCLEOTIDE SEQUENCE</scope>
    <source>
        <strain evidence="3">YSTF-M11</strain>
    </source>
</reference>
<evidence type="ECO:0000256" key="2">
    <source>
        <dbReference type="SAM" id="MobiDB-lite"/>
    </source>
</evidence>
<sequence length="987" mass="111350">MAKQESFRFVQLVGPRPRQISPALDFRITPFGRRLLDARESGSGSAVLAVARDFIEETGVDEDRGDREFAALLTQFCDMLADQSPQTLSDYANLVSEVFGRGAQDLLEDRVFDAFRDRVFDRLVSLKLVTDTHFGRLNRYVKLQRAIAILERIAEGDAALNETTSRRLLRSTLELPAEIFPLPADQPDAVEPQPDESADEIAALSQELQDLEIATEEVLTLGAHDLEAFGPTPDLEPGRETATRPRIDDLAAPRELAALLPAPVQNFEPDSRVLLRASSLDALSAPTRRVLATVGITNEPVSLSGTLGQLEGRSTMVAARLARLTEQPDPPQFLRIGTSTIPTNVPAFPAGGSLANPEPPRVPTSVGMIRPTHIGILRKTQQHILRYEAEEIAHVENVVIGETKDRETRRLRRTEDTVTREEETIRDEERDLQTTERTLFQRDAQLTLKEDQKFKLGASVSASYGPVEVSVDTEFSTESSAEAINRTASTFARELLEKTALRISERVRREEIVRTIQEFEETNQHGFENETEEHIAAMFQWLVKVYSAQVYDYGARLFVNVPVPEPQFFLLNTLKKQKGPLADLVEPDPIDFSPSHLRSDNYMKYVRKYQVDGIEPPPPAKRILSKVFRYPESAAPQSEPAPEEMTNSLEMGIPNGYKAVEAYIISQRGRPKHGETTVPGGILSGVTVFIGESYTSFLWDQSGAIKGNYHKALDNETGSIMIGLHARNIQSYVIGIQITLLRTGHAMNEWKLKTYDAIVARYQAMMAEYRERKAELEAQEGIVISGRNPLENRLLERTELTRTALSMITGQNFEEFDAILGFMDGRIDAEEAVPEARYARFFMNCFEWENMTYQFLPYFWGRRSTWKEKLLLQDVDPLHSEFLKCGYADVNLPVRPGFEAALMHWLDTGLIWQGSEPPEITNPRYAPFLDDLRDRRETETEAEEVPVGDPWEIPVYTTLVRIRPGNSLPEWQRDEDTGEFIPVPESD</sequence>
<dbReference type="RefSeq" id="WP_219500218.1">
    <property type="nucleotide sequence ID" value="NZ_JAHXDN010000002.1"/>
</dbReference>
<evidence type="ECO:0000256" key="1">
    <source>
        <dbReference type="SAM" id="Coils"/>
    </source>
</evidence>
<keyword evidence="4" id="KW-1185">Reference proteome</keyword>
<feature type="coiled-coil region" evidence="1">
    <location>
        <begin position="404"/>
        <end position="438"/>
    </location>
</feature>
<evidence type="ECO:0000313" key="4">
    <source>
        <dbReference type="Proteomes" id="UP001138661"/>
    </source>
</evidence>
<protein>
    <submittedName>
        <fullName evidence="3">Uncharacterized protein</fullName>
    </submittedName>
</protein>
<organism evidence="3 4">
    <name type="scientific">Roseobacter insulae</name>
    <dbReference type="NCBI Taxonomy" id="2859783"/>
    <lineage>
        <taxon>Bacteria</taxon>
        <taxon>Pseudomonadati</taxon>
        <taxon>Pseudomonadota</taxon>
        <taxon>Alphaproteobacteria</taxon>
        <taxon>Rhodobacterales</taxon>
        <taxon>Roseobacteraceae</taxon>
        <taxon>Roseobacter</taxon>
    </lineage>
</organism>
<feature type="region of interest" description="Disordered" evidence="2">
    <location>
        <begin position="967"/>
        <end position="987"/>
    </location>
</feature>
<keyword evidence="1" id="KW-0175">Coiled coil</keyword>
<dbReference type="AlphaFoldDB" id="A0A9X1FTB1"/>
<proteinExistence type="predicted"/>
<name>A0A9X1FTB1_9RHOB</name>